<dbReference type="InterPro" id="IPR001352">
    <property type="entry name" value="RNase_HII/HIII"/>
</dbReference>
<feature type="binding site" evidence="14 15">
    <location>
        <position position="20"/>
    </location>
    <ligand>
        <name>a divalent metal cation</name>
        <dbReference type="ChEBI" id="CHEBI:60240"/>
    </ligand>
</feature>
<dbReference type="GO" id="GO:0032299">
    <property type="term" value="C:ribonuclease H2 complex"/>
    <property type="evidence" value="ECO:0007669"/>
    <property type="project" value="TreeGrafter"/>
</dbReference>
<sequence length="193" mass="22215">MFEIEKSLYDKGFKKLVGIDEAGRGPLAGPVVSAAVIFPQNIDIFIEKDSKKLSPKKRETLFEEIRKKAVSIGIGVVDSEEIDRINIYNATKLAMKRALFSLKSDFDYIITDYIKFDPYPHISIKKADEKSISVAAASIIAKVYRDKIMEHFSKIYPHSFERHKGYPTKLHIQEIKEYGITPIHRKSFRLNYE</sequence>
<evidence type="ECO:0000256" key="1">
    <source>
        <dbReference type="ARBA" id="ARBA00000077"/>
    </source>
</evidence>
<dbReference type="InterPro" id="IPR022898">
    <property type="entry name" value="RNase_HII"/>
</dbReference>
<evidence type="ECO:0000259" key="17">
    <source>
        <dbReference type="PROSITE" id="PS51975"/>
    </source>
</evidence>
<keyword evidence="19" id="KW-1185">Reference proteome</keyword>
<evidence type="ECO:0000256" key="7">
    <source>
        <dbReference type="ARBA" id="ARBA00019179"/>
    </source>
</evidence>
<dbReference type="InterPro" id="IPR036397">
    <property type="entry name" value="RNaseH_sf"/>
</dbReference>
<evidence type="ECO:0000256" key="10">
    <source>
        <dbReference type="ARBA" id="ARBA00022723"/>
    </source>
</evidence>
<protein>
    <recommendedName>
        <fullName evidence="7 14">Ribonuclease HII</fullName>
        <shortName evidence="14">RNase HII</shortName>
        <ecNumber evidence="6 14">3.1.26.4</ecNumber>
    </recommendedName>
</protein>
<evidence type="ECO:0000313" key="19">
    <source>
        <dbReference type="Proteomes" id="UP000280842"/>
    </source>
</evidence>
<evidence type="ECO:0000256" key="11">
    <source>
        <dbReference type="ARBA" id="ARBA00022759"/>
    </source>
</evidence>
<dbReference type="Pfam" id="PF01351">
    <property type="entry name" value="RNase_HII"/>
    <property type="match status" value="1"/>
</dbReference>
<evidence type="ECO:0000256" key="5">
    <source>
        <dbReference type="ARBA" id="ARBA00007383"/>
    </source>
</evidence>
<comment type="similarity">
    <text evidence="5 14 16">Belongs to the RNase HII family.</text>
</comment>
<dbReference type="Gene3D" id="3.30.420.10">
    <property type="entry name" value="Ribonuclease H-like superfamily/Ribonuclease H"/>
    <property type="match status" value="1"/>
</dbReference>
<comment type="caution">
    <text evidence="18">The sequence shown here is derived from an EMBL/GenBank/DDBJ whole genome shotgun (WGS) entry which is preliminary data.</text>
</comment>
<feature type="binding site" evidence="14 15">
    <location>
        <position position="112"/>
    </location>
    <ligand>
        <name>a divalent metal cation</name>
        <dbReference type="ChEBI" id="CHEBI:60240"/>
    </ligand>
</feature>
<keyword evidence="13 14" id="KW-0464">Manganese</keyword>
<dbReference type="PANTHER" id="PTHR10954">
    <property type="entry name" value="RIBONUCLEASE H2 SUBUNIT A"/>
    <property type="match status" value="1"/>
</dbReference>
<dbReference type="GO" id="GO:0003723">
    <property type="term" value="F:RNA binding"/>
    <property type="evidence" value="ECO:0007669"/>
    <property type="project" value="UniProtKB-UniRule"/>
</dbReference>
<evidence type="ECO:0000256" key="9">
    <source>
        <dbReference type="ARBA" id="ARBA00022722"/>
    </source>
</evidence>
<feature type="domain" description="RNase H type-2" evidence="17">
    <location>
        <begin position="14"/>
        <end position="193"/>
    </location>
</feature>
<dbReference type="HAMAP" id="MF_00052_B">
    <property type="entry name" value="RNase_HII_B"/>
    <property type="match status" value="1"/>
</dbReference>
<dbReference type="PROSITE" id="PS51975">
    <property type="entry name" value="RNASE_H_2"/>
    <property type="match status" value="1"/>
</dbReference>
<evidence type="ECO:0000256" key="15">
    <source>
        <dbReference type="PROSITE-ProRule" id="PRU01319"/>
    </source>
</evidence>
<keyword evidence="9 14" id="KW-0540">Nuclease</keyword>
<dbReference type="AlphaFoldDB" id="A0A3M0BM28"/>
<evidence type="ECO:0000256" key="2">
    <source>
        <dbReference type="ARBA" id="ARBA00001946"/>
    </source>
</evidence>
<keyword evidence="10 14" id="KW-0479">Metal-binding</keyword>
<reference evidence="18 19" key="1">
    <citation type="submission" date="2018-10" db="EMBL/GenBank/DDBJ databases">
        <title>Genomic Encyclopedia of Archaeal and Bacterial Type Strains, Phase II (KMG-II): from individual species to whole genera.</title>
        <authorList>
            <person name="Goeker M."/>
        </authorList>
    </citation>
    <scope>NUCLEOTIDE SEQUENCE [LARGE SCALE GENOMIC DNA]</scope>
    <source>
        <strain evidence="18 19">VM1</strain>
    </source>
</reference>
<dbReference type="InterPro" id="IPR024567">
    <property type="entry name" value="RNase_HII/HIII_dom"/>
</dbReference>
<dbReference type="PANTHER" id="PTHR10954:SF18">
    <property type="entry name" value="RIBONUCLEASE HII"/>
    <property type="match status" value="1"/>
</dbReference>
<accession>A0A3M0BM28</accession>
<evidence type="ECO:0000256" key="16">
    <source>
        <dbReference type="RuleBase" id="RU003515"/>
    </source>
</evidence>
<dbReference type="EMBL" id="REFO01000010">
    <property type="protein sequence ID" value="RMA97646.1"/>
    <property type="molecule type" value="Genomic_DNA"/>
</dbReference>
<keyword evidence="12 14" id="KW-0378">Hydrolase</keyword>
<proteinExistence type="inferred from homology"/>
<evidence type="ECO:0000256" key="8">
    <source>
        <dbReference type="ARBA" id="ARBA00022490"/>
    </source>
</evidence>
<evidence type="ECO:0000256" key="3">
    <source>
        <dbReference type="ARBA" id="ARBA00004065"/>
    </source>
</evidence>
<keyword evidence="8 14" id="KW-0963">Cytoplasm</keyword>
<dbReference type="SUPFAM" id="SSF53098">
    <property type="entry name" value="Ribonuclease H-like"/>
    <property type="match status" value="1"/>
</dbReference>
<evidence type="ECO:0000256" key="4">
    <source>
        <dbReference type="ARBA" id="ARBA00004496"/>
    </source>
</evidence>
<evidence type="ECO:0000256" key="13">
    <source>
        <dbReference type="ARBA" id="ARBA00023211"/>
    </source>
</evidence>
<dbReference type="GO" id="GO:0043137">
    <property type="term" value="P:DNA replication, removal of RNA primer"/>
    <property type="evidence" value="ECO:0007669"/>
    <property type="project" value="TreeGrafter"/>
</dbReference>
<dbReference type="InterPro" id="IPR012337">
    <property type="entry name" value="RNaseH-like_sf"/>
</dbReference>
<dbReference type="NCBIfam" id="NF000595">
    <property type="entry name" value="PRK00015.1-3"/>
    <property type="match status" value="1"/>
</dbReference>
<dbReference type="GO" id="GO:0005737">
    <property type="term" value="C:cytoplasm"/>
    <property type="evidence" value="ECO:0007669"/>
    <property type="project" value="UniProtKB-SubCell"/>
</dbReference>
<name>A0A3M0BM28_9AQUI</name>
<comment type="cofactor">
    <cofactor evidence="14 15">
        <name>Mn(2+)</name>
        <dbReference type="ChEBI" id="CHEBI:29035"/>
    </cofactor>
    <cofactor evidence="14 15">
        <name>Mg(2+)</name>
        <dbReference type="ChEBI" id="CHEBI:18420"/>
    </cofactor>
    <text evidence="14 15">Manganese or magnesium. Binds 1 divalent metal ion per monomer in the absence of substrate. May bind a second metal ion after substrate binding.</text>
</comment>
<dbReference type="GO" id="GO:0006298">
    <property type="term" value="P:mismatch repair"/>
    <property type="evidence" value="ECO:0007669"/>
    <property type="project" value="TreeGrafter"/>
</dbReference>
<dbReference type="NCBIfam" id="NF000594">
    <property type="entry name" value="PRK00015.1-1"/>
    <property type="match status" value="1"/>
</dbReference>
<evidence type="ECO:0000256" key="12">
    <source>
        <dbReference type="ARBA" id="ARBA00022801"/>
    </source>
</evidence>
<gene>
    <name evidence="14" type="primary">rnhB</name>
    <name evidence="18" type="ORF">CLV39_0266</name>
</gene>
<dbReference type="Proteomes" id="UP000280842">
    <property type="component" value="Unassembled WGS sequence"/>
</dbReference>
<evidence type="ECO:0000256" key="14">
    <source>
        <dbReference type="HAMAP-Rule" id="MF_00052"/>
    </source>
</evidence>
<keyword evidence="11 14" id="KW-0255">Endonuclease</keyword>
<comment type="function">
    <text evidence="3 14 16">Endonuclease that specifically degrades the RNA of RNA-DNA hybrids.</text>
</comment>
<comment type="cofactor">
    <cofactor evidence="2">
        <name>Mg(2+)</name>
        <dbReference type="ChEBI" id="CHEBI:18420"/>
    </cofactor>
</comment>
<dbReference type="EC" id="3.1.26.4" evidence="6 14"/>
<organism evidence="18 19">
    <name type="scientific">Hydrogenothermus marinus</name>
    <dbReference type="NCBI Taxonomy" id="133270"/>
    <lineage>
        <taxon>Bacteria</taxon>
        <taxon>Pseudomonadati</taxon>
        <taxon>Aquificota</taxon>
        <taxon>Aquificia</taxon>
        <taxon>Aquificales</taxon>
        <taxon>Hydrogenothermaceae</taxon>
        <taxon>Hydrogenothermus</taxon>
    </lineage>
</organism>
<dbReference type="GO" id="GO:0004523">
    <property type="term" value="F:RNA-DNA hybrid ribonuclease activity"/>
    <property type="evidence" value="ECO:0007669"/>
    <property type="project" value="UniProtKB-UniRule"/>
</dbReference>
<evidence type="ECO:0000256" key="6">
    <source>
        <dbReference type="ARBA" id="ARBA00012180"/>
    </source>
</evidence>
<dbReference type="GO" id="GO:0030145">
    <property type="term" value="F:manganese ion binding"/>
    <property type="evidence" value="ECO:0007669"/>
    <property type="project" value="UniProtKB-UniRule"/>
</dbReference>
<comment type="catalytic activity">
    <reaction evidence="1 14 15 16">
        <text>Endonucleolytic cleavage to 5'-phosphomonoester.</text>
        <dbReference type="EC" id="3.1.26.4"/>
    </reaction>
</comment>
<feature type="binding site" evidence="14 15">
    <location>
        <position position="21"/>
    </location>
    <ligand>
        <name>a divalent metal cation</name>
        <dbReference type="ChEBI" id="CHEBI:60240"/>
    </ligand>
</feature>
<dbReference type="CDD" id="cd07182">
    <property type="entry name" value="RNase_HII_bacteria_HII_like"/>
    <property type="match status" value="1"/>
</dbReference>
<evidence type="ECO:0000313" key="18">
    <source>
        <dbReference type="EMBL" id="RMA97646.1"/>
    </source>
</evidence>
<comment type="subcellular location">
    <subcellularLocation>
        <location evidence="4 14">Cytoplasm</location>
    </subcellularLocation>
</comment>